<feature type="domain" description="EF-hand" evidence="2">
    <location>
        <begin position="37"/>
        <end position="72"/>
    </location>
</feature>
<dbReference type="InterPro" id="IPR002048">
    <property type="entry name" value="EF_hand_dom"/>
</dbReference>
<keyword evidence="4" id="KW-1185">Reference proteome</keyword>
<dbReference type="EMBL" id="JAYMYR010000002">
    <property type="protein sequence ID" value="KAK7376889.1"/>
    <property type="molecule type" value="Genomic_DNA"/>
</dbReference>
<dbReference type="PROSITE" id="PS00018">
    <property type="entry name" value="EF_HAND_1"/>
    <property type="match status" value="1"/>
</dbReference>
<reference evidence="3 4" key="1">
    <citation type="submission" date="2024-01" db="EMBL/GenBank/DDBJ databases">
        <title>The genomes of 5 underutilized Papilionoideae crops provide insights into root nodulation and disease resistanc.</title>
        <authorList>
            <person name="Jiang F."/>
        </authorList>
    </citation>
    <scope>NUCLEOTIDE SEQUENCE [LARGE SCALE GENOMIC DNA]</scope>
    <source>
        <strain evidence="3">JINMINGXINNONG_FW02</strain>
        <tissue evidence="3">Leaves</tissue>
    </source>
</reference>
<evidence type="ECO:0000313" key="3">
    <source>
        <dbReference type="EMBL" id="KAK7376889.1"/>
    </source>
</evidence>
<dbReference type="Pfam" id="PF13202">
    <property type="entry name" value="EF-hand_5"/>
    <property type="match status" value="1"/>
</dbReference>
<dbReference type="InterPro" id="IPR011992">
    <property type="entry name" value="EF-hand-dom_pair"/>
</dbReference>
<dbReference type="SMART" id="SM00054">
    <property type="entry name" value="EFh"/>
    <property type="match status" value="2"/>
</dbReference>
<dbReference type="InterPro" id="IPR018247">
    <property type="entry name" value="EF_Hand_1_Ca_BS"/>
</dbReference>
<proteinExistence type="predicted"/>
<name>A0AAN9NP74_PHACN</name>
<feature type="domain" description="EF-hand" evidence="2">
    <location>
        <begin position="80"/>
        <end position="108"/>
    </location>
</feature>
<accession>A0AAN9NP74</accession>
<dbReference type="PROSITE" id="PS50222">
    <property type="entry name" value="EF_HAND_2"/>
    <property type="match status" value="2"/>
</dbReference>
<keyword evidence="1" id="KW-0106">Calcium</keyword>
<dbReference type="AlphaFoldDB" id="A0AAN9NP74"/>
<evidence type="ECO:0000256" key="1">
    <source>
        <dbReference type="ARBA" id="ARBA00022837"/>
    </source>
</evidence>
<organism evidence="3 4">
    <name type="scientific">Phaseolus coccineus</name>
    <name type="common">Scarlet runner bean</name>
    <name type="synonym">Phaseolus multiflorus</name>
    <dbReference type="NCBI Taxonomy" id="3886"/>
    <lineage>
        <taxon>Eukaryota</taxon>
        <taxon>Viridiplantae</taxon>
        <taxon>Streptophyta</taxon>
        <taxon>Embryophyta</taxon>
        <taxon>Tracheophyta</taxon>
        <taxon>Spermatophyta</taxon>
        <taxon>Magnoliopsida</taxon>
        <taxon>eudicotyledons</taxon>
        <taxon>Gunneridae</taxon>
        <taxon>Pentapetalae</taxon>
        <taxon>rosids</taxon>
        <taxon>fabids</taxon>
        <taxon>Fabales</taxon>
        <taxon>Fabaceae</taxon>
        <taxon>Papilionoideae</taxon>
        <taxon>50 kb inversion clade</taxon>
        <taxon>NPAAA clade</taxon>
        <taxon>indigoferoid/millettioid clade</taxon>
        <taxon>Phaseoleae</taxon>
        <taxon>Phaseolus</taxon>
    </lineage>
</organism>
<evidence type="ECO:0000259" key="2">
    <source>
        <dbReference type="PROSITE" id="PS50222"/>
    </source>
</evidence>
<gene>
    <name evidence="3" type="ORF">VNO80_02308</name>
</gene>
<sequence>MSQFVYETRRPVRIIPTTPGKTIVVSGIQGKTISESFTLQKIMEALKNADRDKNGCFNKDELKQALKDLGAFFPGWRAFRAFGKADANNDGQISGDEIDTLLEYLYSCGFGK</sequence>
<dbReference type="Gene3D" id="1.10.238.10">
    <property type="entry name" value="EF-hand"/>
    <property type="match status" value="1"/>
</dbReference>
<dbReference type="SUPFAM" id="SSF47473">
    <property type="entry name" value="EF-hand"/>
    <property type="match status" value="1"/>
</dbReference>
<dbReference type="Proteomes" id="UP001374584">
    <property type="component" value="Unassembled WGS sequence"/>
</dbReference>
<comment type="caution">
    <text evidence="3">The sequence shown here is derived from an EMBL/GenBank/DDBJ whole genome shotgun (WGS) entry which is preliminary data.</text>
</comment>
<evidence type="ECO:0000313" key="4">
    <source>
        <dbReference type="Proteomes" id="UP001374584"/>
    </source>
</evidence>
<protein>
    <recommendedName>
        <fullName evidence="2">EF-hand domain-containing protein</fullName>
    </recommendedName>
</protein>
<dbReference type="CDD" id="cd00051">
    <property type="entry name" value="EFh"/>
    <property type="match status" value="1"/>
</dbReference>
<dbReference type="GO" id="GO:0005509">
    <property type="term" value="F:calcium ion binding"/>
    <property type="evidence" value="ECO:0007669"/>
    <property type="project" value="InterPro"/>
</dbReference>